<dbReference type="Proteomes" id="UP000307808">
    <property type="component" value="Unassembled WGS sequence"/>
</dbReference>
<feature type="region of interest" description="Disordered" evidence="4">
    <location>
        <begin position="75"/>
        <end position="99"/>
    </location>
</feature>
<gene>
    <name evidence="7" type="ORF">FC770_00105</name>
</gene>
<dbReference type="InterPro" id="IPR003759">
    <property type="entry name" value="Cbl-bd_cap"/>
</dbReference>
<dbReference type="EMBL" id="SZPY01000001">
    <property type="protein sequence ID" value="TKI63640.1"/>
    <property type="molecule type" value="Genomic_DNA"/>
</dbReference>
<dbReference type="InterPro" id="IPR000551">
    <property type="entry name" value="MerR-type_HTH_dom"/>
</dbReference>
<dbReference type="GO" id="GO:0003677">
    <property type="term" value="F:DNA binding"/>
    <property type="evidence" value="ECO:0007669"/>
    <property type="project" value="UniProtKB-KW"/>
</dbReference>
<dbReference type="PROSITE" id="PS50937">
    <property type="entry name" value="HTH_MERR_2"/>
    <property type="match status" value="1"/>
</dbReference>
<dbReference type="PANTHER" id="PTHR30204">
    <property type="entry name" value="REDOX-CYCLING DRUG-SENSING TRANSCRIPTIONAL ACTIVATOR SOXR"/>
    <property type="match status" value="1"/>
</dbReference>
<dbReference type="InterPro" id="IPR006158">
    <property type="entry name" value="Cobalamin-bd"/>
</dbReference>
<feature type="compositionally biased region" description="Basic and acidic residues" evidence="4">
    <location>
        <begin position="169"/>
        <end position="178"/>
    </location>
</feature>
<evidence type="ECO:0000313" key="7">
    <source>
        <dbReference type="EMBL" id="TKI63640.1"/>
    </source>
</evidence>
<comment type="caution">
    <text evidence="7">The sequence shown here is derived from an EMBL/GenBank/DDBJ whole genome shotgun (WGS) entry which is preliminary data.</text>
</comment>
<accession>A0A4U2YR94</accession>
<dbReference type="Gene3D" id="3.40.50.280">
    <property type="entry name" value="Cobalamin-binding domain"/>
    <property type="match status" value="1"/>
</dbReference>
<dbReference type="Pfam" id="PF02310">
    <property type="entry name" value="B12-binding"/>
    <property type="match status" value="1"/>
</dbReference>
<keyword evidence="8" id="KW-1185">Reference proteome</keyword>
<evidence type="ECO:0000259" key="6">
    <source>
        <dbReference type="PROSITE" id="PS51332"/>
    </source>
</evidence>
<sequence length="404" mass="42424">MAADGVGGSVACRSTSSNVQSLSKVCQRLCTVFLWPLPTGTGHVMGGLQDSPQPHGSNDVLRGWRWVRIGTVPRPLDGSGRARRAGPQARRAGRAARGDRLGRQRMYTIKHASEMLGVNVATLRAWERRYGIGAPHRTDAGYRLYDDEALRALSTMNAFVQEGMAPRQAAEETRRRLAGEAPADGSLAPGVSEAGRLSGTAEEATERLLVAAERLDVAAVSRLLDERFAMAGPEAVVDDWLLPAMRALGLAWASGRVTVAGEHMVAHAVVRKLSAAYEAAGAEGSGPRIVVGLPPKNRHEIGLLGFAVAARRAGLATTYVGADLPVADWLAAVEARSPVAVVLAASMTRDLGHLGAVVDALGAAHPDLLVAVGGALQDRAPESCLRLGHRVGDAARELAGRLSG</sequence>
<evidence type="ECO:0000313" key="8">
    <source>
        <dbReference type="Proteomes" id="UP000307808"/>
    </source>
</evidence>
<reference evidence="7 8" key="1">
    <citation type="submission" date="2019-04" db="EMBL/GenBank/DDBJ databases">
        <authorList>
            <person name="Dong K."/>
        </authorList>
    </citation>
    <scope>NUCLEOTIDE SEQUENCE [LARGE SCALE GENOMIC DNA]</scope>
    <source>
        <strain evidence="8">dk3543</strain>
    </source>
</reference>
<dbReference type="GO" id="GO:0003700">
    <property type="term" value="F:DNA-binding transcription factor activity"/>
    <property type="evidence" value="ECO:0007669"/>
    <property type="project" value="InterPro"/>
</dbReference>
<dbReference type="Pfam" id="PF02607">
    <property type="entry name" value="B12-binding_2"/>
    <property type="match status" value="1"/>
</dbReference>
<feature type="region of interest" description="Disordered" evidence="4">
    <location>
        <begin position="165"/>
        <end position="198"/>
    </location>
</feature>
<proteinExistence type="predicted"/>
<dbReference type="PROSITE" id="PS51332">
    <property type="entry name" value="B12_BINDING"/>
    <property type="match status" value="1"/>
</dbReference>
<keyword evidence="1" id="KW-0805">Transcription regulation</keyword>
<dbReference type="SMART" id="SM00422">
    <property type="entry name" value="HTH_MERR"/>
    <property type="match status" value="1"/>
</dbReference>
<dbReference type="GO" id="GO:0046872">
    <property type="term" value="F:metal ion binding"/>
    <property type="evidence" value="ECO:0007669"/>
    <property type="project" value="InterPro"/>
</dbReference>
<dbReference type="InterPro" id="IPR009061">
    <property type="entry name" value="DNA-bd_dom_put_sf"/>
</dbReference>
<dbReference type="Gene3D" id="1.10.1660.10">
    <property type="match status" value="1"/>
</dbReference>
<dbReference type="InterPro" id="IPR047057">
    <property type="entry name" value="MerR_fam"/>
</dbReference>
<dbReference type="CDD" id="cd02065">
    <property type="entry name" value="B12-binding_like"/>
    <property type="match status" value="1"/>
</dbReference>
<dbReference type="Pfam" id="PF13411">
    <property type="entry name" value="MerR_1"/>
    <property type="match status" value="1"/>
</dbReference>
<dbReference type="GO" id="GO:0031419">
    <property type="term" value="F:cobalamin binding"/>
    <property type="evidence" value="ECO:0007669"/>
    <property type="project" value="InterPro"/>
</dbReference>
<evidence type="ECO:0000256" key="2">
    <source>
        <dbReference type="ARBA" id="ARBA00023125"/>
    </source>
</evidence>
<dbReference type="CDD" id="cd01104">
    <property type="entry name" value="HTH_MlrA-CarA"/>
    <property type="match status" value="1"/>
</dbReference>
<dbReference type="SUPFAM" id="SSF52242">
    <property type="entry name" value="Cobalamin (vitamin B12)-binding domain"/>
    <property type="match status" value="1"/>
</dbReference>
<dbReference type="InterPro" id="IPR036594">
    <property type="entry name" value="Meth_synthase_dom"/>
</dbReference>
<dbReference type="Gene3D" id="1.10.1240.10">
    <property type="entry name" value="Methionine synthase domain"/>
    <property type="match status" value="1"/>
</dbReference>
<organism evidence="7 8">
    <name type="scientific">Nocardioides jishulii</name>
    <dbReference type="NCBI Taxonomy" id="2575440"/>
    <lineage>
        <taxon>Bacteria</taxon>
        <taxon>Bacillati</taxon>
        <taxon>Actinomycetota</taxon>
        <taxon>Actinomycetes</taxon>
        <taxon>Propionibacteriales</taxon>
        <taxon>Nocardioidaceae</taxon>
        <taxon>Nocardioides</taxon>
    </lineage>
</organism>
<dbReference type="OrthoDB" id="9800334at2"/>
<evidence type="ECO:0000256" key="4">
    <source>
        <dbReference type="SAM" id="MobiDB-lite"/>
    </source>
</evidence>
<protein>
    <submittedName>
        <fullName evidence="7">MerR family transcriptional regulator</fullName>
    </submittedName>
</protein>
<name>A0A4U2YR94_9ACTN</name>
<feature type="domain" description="B12-binding" evidence="6">
    <location>
        <begin position="286"/>
        <end position="404"/>
    </location>
</feature>
<dbReference type="InterPro" id="IPR036724">
    <property type="entry name" value="Cobalamin-bd_sf"/>
</dbReference>
<evidence type="ECO:0000259" key="5">
    <source>
        <dbReference type="PROSITE" id="PS50937"/>
    </source>
</evidence>
<keyword evidence="3" id="KW-0804">Transcription</keyword>
<evidence type="ECO:0000256" key="1">
    <source>
        <dbReference type="ARBA" id="ARBA00023015"/>
    </source>
</evidence>
<evidence type="ECO:0000256" key="3">
    <source>
        <dbReference type="ARBA" id="ARBA00023163"/>
    </source>
</evidence>
<keyword evidence="2" id="KW-0238">DNA-binding</keyword>
<feature type="domain" description="HTH merR-type" evidence="5">
    <location>
        <begin position="106"/>
        <end position="164"/>
    </location>
</feature>
<dbReference type="AlphaFoldDB" id="A0A4U2YR94"/>
<dbReference type="SUPFAM" id="SSF46955">
    <property type="entry name" value="Putative DNA-binding domain"/>
    <property type="match status" value="1"/>
</dbReference>
<dbReference type="PANTHER" id="PTHR30204:SF67">
    <property type="entry name" value="HTH-TYPE TRANSCRIPTIONAL REGULATOR MLRA-RELATED"/>
    <property type="match status" value="1"/>
</dbReference>